<dbReference type="KEGG" id="omr:OXIME_000800"/>
<evidence type="ECO:0000313" key="2">
    <source>
        <dbReference type="EMBL" id="WYY00237.1"/>
    </source>
</evidence>
<accession>A0AAX4NFF0</accession>
<dbReference type="AlphaFoldDB" id="A0AAX4NFF0"/>
<feature type="transmembrane region" description="Helical" evidence="1">
    <location>
        <begin position="44"/>
        <end position="64"/>
    </location>
</feature>
<keyword evidence="3" id="KW-1185">Reference proteome</keyword>
<evidence type="ECO:0000256" key="1">
    <source>
        <dbReference type="SAM" id="Phobius"/>
    </source>
</evidence>
<dbReference type="Proteomes" id="UP001451606">
    <property type="component" value="Chromosome"/>
</dbReference>
<organism evidence="2 3">
    <name type="scientific">Oxyplasma meridianum</name>
    <dbReference type="NCBI Taxonomy" id="3073602"/>
    <lineage>
        <taxon>Archaea</taxon>
        <taxon>Methanobacteriati</taxon>
        <taxon>Thermoplasmatota</taxon>
        <taxon>Thermoplasmata</taxon>
        <taxon>Thermoplasmatales</taxon>
        <taxon>Thermoplasmataceae</taxon>
        <taxon>Oxyplasma</taxon>
    </lineage>
</organism>
<evidence type="ECO:0000313" key="3">
    <source>
        <dbReference type="Proteomes" id="UP001451606"/>
    </source>
</evidence>
<feature type="transmembrane region" description="Helical" evidence="1">
    <location>
        <begin position="110"/>
        <end position="128"/>
    </location>
</feature>
<dbReference type="EMBL" id="CP133772">
    <property type="protein sequence ID" value="WYY00237.1"/>
    <property type="molecule type" value="Genomic_DNA"/>
</dbReference>
<feature type="transmembrane region" description="Helical" evidence="1">
    <location>
        <begin position="21"/>
        <end position="38"/>
    </location>
</feature>
<sequence length="134" mass="15993">MPSNMGFRQWEHLFITGKTKGVYFAFFSFLLFIFLILYNREDLFFFVVVEVGSFASFGVLVDMVSHLFRDDYLTNITFDQWIERFKGGRTHDAYGIIIQLITSAMDFVKFHLALILWIMLLPELYYIIKARFYH</sequence>
<keyword evidence="1" id="KW-0472">Membrane</keyword>
<keyword evidence="1" id="KW-1133">Transmembrane helix</keyword>
<protein>
    <submittedName>
        <fullName evidence="2">Uncharacterized protein</fullName>
    </submittedName>
</protein>
<reference evidence="2 3" key="1">
    <citation type="submission" date="2023-09" db="EMBL/GenBank/DDBJ databases">
        <authorList>
            <person name="Golyshina O.V."/>
            <person name="Lunev E.A."/>
            <person name="Bargiela R."/>
            <person name="Gaines M.C."/>
            <person name="Daum B."/>
            <person name="Bale N.J."/>
            <person name="Koenen M."/>
            <person name="Sinninghe Damst J.S."/>
            <person name="Yakimov M."/>
            <person name="Golyshin P.N."/>
        </authorList>
    </citation>
    <scope>NUCLEOTIDE SEQUENCE [LARGE SCALE GENOMIC DNA]</scope>
    <source>
        <strain evidence="2 3">M1</strain>
    </source>
</reference>
<dbReference type="RefSeq" id="WP_393972184.1">
    <property type="nucleotide sequence ID" value="NZ_CP133772.1"/>
</dbReference>
<dbReference type="GeneID" id="95967533"/>
<name>A0AAX4NFF0_9ARCH</name>
<proteinExistence type="predicted"/>
<gene>
    <name evidence="2" type="ORF">OXIME_000800</name>
</gene>
<keyword evidence="1" id="KW-0812">Transmembrane</keyword>